<sequence>MCGHCSGGSCMNIKIQDFHGSDDDDDPEKATQSMSVKHCIQTRTLDVASYTGLHEMTRQTSSGTETPYAVCNGSLTARLRVVGMHAVSLSCTVVTGSCCVHRECTVVSERQLTLQHFTTQYWPQEDVNDSIHSVIEDIGDAGRHFNIPLYRSNNVNYRSRGIAGGIAFGNDVTAGAARPDLIITSVPAVPRRSEERNFRLAPNAIFYLFRQVSRCAATPPTPPPPPLSIPHSTNAGSFDYRLASPAHPHAPPPPPPSVDKQQPFLAPAHFRPRRPGVPCKLALRGCLLQPVQAQARRRSELGKGVSTCAVSLSSSLTAKSPGLQLYWRWAEDGRQNLPCDEAAITHIVTPLESRRATSCDYNSSHPVWDALYECLQDIYGDSSPFILQPFHELSNGFWPRLTSPHPEIQFVRKMFYKVEVGL</sequence>
<dbReference type="Proteomes" id="UP001159363">
    <property type="component" value="Chromosome 1"/>
</dbReference>
<feature type="compositionally biased region" description="Pro residues" evidence="1">
    <location>
        <begin position="219"/>
        <end position="228"/>
    </location>
</feature>
<organism evidence="2 3">
    <name type="scientific">Dryococelus australis</name>
    <dbReference type="NCBI Taxonomy" id="614101"/>
    <lineage>
        <taxon>Eukaryota</taxon>
        <taxon>Metazoa</taxon>
        <taxon>Ecdysozoa</taxon>
        <taxon>Arthropoda</taxon>
        <taxon>Hexapoda</taxon>
        <taxon>Insecta</taxon>
        <taxon>Pterygota</taxon>
        <taxon>Neoptera</taxon>
        <taxon>Polyneoptera</taxon>
        <taxon>Phasmatodea</taxon>
        <taxon>Verophasmatodea</taxon>
        <taxon>Anareolatae</taxon>
        <taxon>Phasmatidae</taxon>
        <taxon>Eurycanthinae</taxon>
        <taxon>Dryococelus</taxon>
    </lineage>
</organism>
<evidence type="ECO:0000313" key="3">
    <source>
        <dbReference type="Proteomes" id="UP001159363"/>
    </source>
</evidence>
<feature type="region of interest" description="Disordered" evidence="1">
    <location>
        <begin position="217"/>
        <end position="261"/>
    </location>
</feature>
<proteinExistence type="predicted"/>
<dbReference type="EMBL" id="JARBHB010000001">
    <property type="protein sequence ID" value="KAJ8895909.1"/>
    <property type="molecule type" value="Genomic_DNA"/>
</dbReference>
<evidence type="ECO:0000256" key="1">
    <source>
        <dbReference type="SAM" id="MobiDB-lite"/>
    </source>
</evidence>
<name>A0ABQ9IGT8_9NEOP</name>
<comment type="caution">
    <text evidence="2">The sequence shown here is derived from an EMBL/GenBank/DDBJ whole genome shotgun (WGS) entry which is preliminary data.</text>
</comment>
<reference evidence="2 3" key="1">
    <citation type="submission" date="2023-02" db="EMBL/GenBank/DDBJ databases">
        <title>LHISI_Scaffold_Assembly.</title>
        <authorList>
            <person name="Stuart O.P."/>
            <person name="Cleave R."/>
            <person name="Magrath M.J.L."/>
            <person name="Mikheyev A.S."/>
        </authorList>
    </citation>
    <scope>NUCLEOTIDE SEQUENCE [LARGE SCALE GENOMIC DNA]</scope>
    <source>
        <strain evidence="2">Daus_M_001</strain>
        <tissue evidence="2">Leg muscle</tissue>
    </source>
</reference>
<keyword evidence="3" id="KW-1185">Reference proteome</keyword>
<feature type="compositionally biased region" description="Pro residues" evidence="1">
    <location>
        <begin position="248"/>
        <end position="257"/>
    </location>
</feature>
<protein>
    <submittedName>
        <fullName evidence="2">Uncharacterized protein</fullName>
    </submittedName>
</protein>
<evidence type="ECO:0000313" key="2">
    <source>
        <dbReference type="EMBL" id="KAJ8895909.1"/>
    </source>
</evidence>
<accession>A0ABQ9IGT8</accession>
<gene>
    <name evidence="2" type="ORF">PR048_001249</name>
</gene>